<gene>
    <name evidence="4" type="ORF">GCM10009836_41530</name>
</gene>
<protein>
    <recommendedName>
        <fullName evidence="3">Thioesterase domain-containing protein</fullName>
    </recommendedName>
</protein>
<organism evidence="4 5">
    <name type="scientific">Pseudonocardia ailaonensis</name>
    <dbReference type="NCBI Taxonomy" id="367279"/>
    <lineage>
        <taxon>Bacteria</taxon>
        <taxon>Bacillati</taxon>
        <taxon>Actinomycetota</taxon>
        <taxon>Actinomycetes</taxon>
        <taxon>Pseudonocardiales</taxon>
        <taxon>Pseudonocardiaceae</taxon>
        <taxon>Pseudonocardia</taxon>
    </lineage>
</organism>
<dbReference type="SUPFAM" id="SSF54637">
    <property type="entry name" value="Thioesterase/thiol ester dehydrase-isomerase"/>
    <property type="match status" value="1"/>
</dbReference>
<keyword evidence="5" id="KW-1185">Reference proteome</keyword>
<dbReference type="CDD" id="cd03443">
    <property type="entry name" value="PaaI_thioesterase"/>
    <property type="match status" value="1"/>
</dbReference>
<dbReference type="Proteomes" id="UP001500449">
    <property type="component" value="Unassembled WGS sequence"/>
</dbReference>
<dbReference type="NCBIfam" id="TIGR00369">
    <property type="entry name" value="unchar_dom_1"/>
    <property type="match status" value="1"/>
</dbReference>
<dbReference type="InterPro" id="IPR011973">
    <property type="entry name" value="PaaD"/>
</dbReference>
<feature type="domain" description="Thioesterase" evidence="3">
    <location>
        <begin position="65"/>
        <end position="138"/>
    </location>
</feature>
<dbReference type="Gene3D" id="3.10.129.10">
    <property type="entry name" value="Hotdog Thioesterase"/>
    <property type="match status" value="1"/>
</dbReference>
<reference evidence="4 5" key="1">
    <citation type="journal article" date="2019" name="Int. J. Syst. Evol. Microbiol.">
        <title>The Global Catalogue of Microorganisms (GCM) 10K type strain sequencing project: providing services to taxonomists for standard genome sequencing and annotation.</title>
        <authorList>
            <consortium name="The Broad Institute Genomics Platform"/>
            <consortium name="The Broad Institute Genome Sequencing Center for Infectious Disease"/>
            <person name="Wu L."/>
            <person name="Ma J."/>
        </authorList>
    </citation>
    <scope>NUCLEOTIDE SEQUENCE [LARGE SCALE GENOMIC DNA]</scope>
    <source>
        <strain evidence="4 5">JCM 16009</strain>
    </source>
</reference>
<feature type="compositionally biased region" description="Pro residues" evidence="2">
    <location>
        <begin position="151"/>
        <end position="177"/>
    </location>
</feature>
<evidence type="ECO:0000313" key="4">
    <source>
        <dbReference type="EMBL" id="GAA1856997.1"/>
    </source>
</evidence>
<dbReference type="InterPro" id="IPR003736">
    <property type="entry name" value="PAAI_dom"/>
</dbReference>
<feature type="region of interest" description="Disordered" evidence="2">
    <location>
        <begin position="144"/>
        <end position="177"/>
    </location>
</feature>
<keyword evidence="1" id="KW-0378">Hydrolase</keyword>
<dbReference type="InterPro" id="IPR052723">
    <property type="entry name" value="Acyl-CoA_thioesterase_PaaI"/>
</dbReference>
<dbReference type="EMBL" id="BAAAQK010000013">
    <property type="protein sequence ID" value="GAA1856997.1"/>
    <property type="molecule type" value="Genomic_DNA"/>
</dbReference>
<dbReference type="PANTHER" id="PTHR42856:SF1">
    <property type="entry name" value="ACYL-COENZYME A THIOESTERASE PAAI"/>
    <property type="match status" value="1"/>
</dbReference>
<dbReference type="Pfam" id="PF03061">
    <property type="entry name" value="4HBT"/>
    <property type="match status" value="1"/>
</dbReference>
<evidence type="ECO:0000256" key="1">
    <source>
        <dbReference type="ARBA" id="ARBA00022801"/>
    </source>
</evidence>
<comment type="caution">
    <text evidence="4">The sequence shown here is derived from an EMBL/GenBank/DDBJ whole genome shotgun (WGS) entry which is preliminary data.</text>
</comment>
<proteinExistence type="predicted"/>
<evidence type="ECO:0000313" key="5">
    <source>
        <dbReference type="Proteomes" id="UP001500449"/>
    </source>
</evidence>
<dbReference type="PANTHER" id="PTHR42856">
    <property type="entry name" value="ACYL-COENZYME A THIOESTERASE PAAI"/>
    <property type="match status" value="1"/>
</dbReference>
<dbReference type="InterPro" id="IPR029069">
    <property type="entry name" value="HotDog_dom_sf"/>
</dbReference>
<dbReference type="InterPro" id="IPR006683">
    <property type="entry name" value="Thioestr_dom"/>
</dbReference>
<evidence type="ECO:0000259" key="3">
    <source>
        <dbReference type="Pfam" id="PF03061"/>
    </source>
</evidence>
<dbReference type="NCBIfam" id="TIGR02286">
    <property type="entry name" value="PaaD"/>
    <property type="match status" value="1"/>
</dbReference>
<evidence type="ECO:0000256" key="2">
    <source>
        <dbReference type="SAM" id="MobiDB-lite"/>
    </source>
</evidence>
<sequence length="177" mass="18277">MPVSLSRRAHTERVTTDAQGVAERVAAAMEEHDAAIRGAGIRLLDVGPGRARTALTVEDRHVNGHGIAHGGYLFFLADAAFSFACNSHGTSTMAAGADVTFVRAARLGDDLVAEATERVRSGRSGLYDVTVRVGDEVVAEFRGRSRAVPGLPAPGAPAPAAATPPPPAVPAAPPQPR</sequence>
<accession>A0ABN2N9K6</accession>
<name>A0ABN2N9K6_9PSEU</name>